<keyword evidence="3" id="KW-1185">Reference proteome</keyword>
<name>A0A665U348_ECHNA</name>
<evidence type="ECO:0000313" key="2">
    <source>
        <dbReference type="Ensembl" id="ENSENLP00000013897.1"/>
    </source>
</evidence>
<dbReference type="Proteomes" id="UP000472264">
    <property type="component" value="Chromosome 2"/>
</dbReference>
<feature type="region of interest" description="Disordered" evidence="1">
    <location>
        <begin position="1"/>
        <end position="27"/>
    </location>
</feature>
<reference evidence="2" key="3">
    <citation type="submission" date="2025-09" db="UniProtKB">
        <authorList>
            <consortium name="Ensembl"/>
        </authorList>
    </citation>
    <scope>IDENTIFICATION</scope>
</reference>
<dbReference type="Ensembl" id="ENSENLT00000014456.1">
    <property type="protein sequence ID" value="ENSENLP00000013897.1"/>
    <property type="gene ID" value="ENSENLG00000006553.1"/>
</dbReference>
<organism evidence="2 3">
    <name type="scientific">Echeneis naucrates</name>
    <name type="common">Live sharksucker</name>
    <dbReference type="NCBI Taxonomy" id="173247"/>
    <lineage>
        <taxon>Eukaryota</taxon>
        <taxon>Metazoa</taxon>
        <taxon>Chordata</taxon>
        <taxon>Craniata</taxon>
        <taxon>Vertebrata</taxon>
        <taxon>Euteleostomi</taxon>
        <taxon>Actinopterygii</taxon>
        <taxon>Neopterygii</taxon>
        <taxon>Teleostei</taxon>
        <taxon>Neoteleostei</taxon>
        <taxon>Acanthomorphata</taxon>
        <taxon>Carangaria</taxon>
        <taxon>Carangiformes</taxon>
        <taxon>Echeneidae</taxon>
        <taxon>Echeneis</taxon>
    </lineage>
</organism>
<accession>A0A665U348</accession>
<reference evidence="2" key="2">
    <citation type="submission" date="2025-08" db="UniProtKB">
        <authorList>
            <consortium name="Ensembl"/>
        </authorList>
    </citation>
    <scope>IDENTIFICATION</scope>
</reference>
<dbReference type="InParanoid" id="A0A665U348"/>
<protein>
    <submittedName>
        <fullName evidence="2">Uncharacterized protein</fullName>
    </submittedName>
</protein>
<evidence type="ECO:0000256" key="1">
    <source>
        <dbReference type="SAM" id="MobiDB-lite"/>
    </source>
</evidence>
<reference evidence="2" key="1">
    <citation type="submission" date="2021-04" db="EMBL/GenBank/DDBJ databases">
        <authorList>
            <consortium name="Wellcome Sanger Institute Data Sharing"/>
        </authorList>
    </citation>
    <scope>NUCLEOTIDE SEQUENCE [LARGE SCALE GENOMIC DNA]</scope>
</reference>
<sequence>MSLFPLPSPLSRQKTRKVKNTSVSSDSRGEIKALLSIRNGSTKDAQLGLSVAFRHLFSRETTDVFLSGALYCPDISVSVFLYVSVIYHSVYMSKFCGFNTKPSSCPIKVTYGVRSGA</sequence>
<proteinExistence type="predicted"/>
<dbReference type="AlphaFoldDB" id="A0A665U348"/>
<evidence type="ECO:0000313" key="3">
    <source>
        <dbReference type="Proteomes" id="UP000472264"/>
    </source>
</evidence>